<dbReference type="InterPro" id="IPR009081">
    <property type="entry name" value="PP-bd_ACP"/>
</dbReference>
<comment type="cofactor">
    <cofactor evidence="1">
        <name>pantetheine 4'-phosphate</name>
        <dbReference type="ChEBI" id="CHEBI:47942"/>
    </cofactor>
</comment>
<dbReference type="PROSITE" id="PS50075">
    <property type="entry name" value="CARRIER"/>
    <property type="match status" value="1"/>
</dbReference>
<feature type="domain" description="Carrier" evidence="4">
    <location>
        <begin position="524"/>
        <end position="600"/>
    </location>
</feature>
<dbReference type="Gene3D" id="3.30.559.10">
    <property type="entry name" value="Chloramphenicol acetyltransferase-like domain"/>
    <property type="match status" value="1"/>
</dbReference>
<dbReference type="InterPro" id="IPR000873">
    <property type="entry name" value="AMP-dep_synth/lig_dom"/>
</dbReference>
<dbReference type="Pfam" id="PF00668">
    <property type="entry name" value="Condensation"/>
    <property type="match status" value="1"/>
</dbReference>
<dbReference type="Gene3D" id="1.10.1200.10">
    <property type="entry name" value="ACP-like"/>
    <property type="match status" value="1"/>
</dbReference>
<name>A0A9X8MPZ3_9ACTN</name>
<dbReference type="InterPro" id="IPR020806">
    <property type="entry name" value="PKS_PP-bd"/>
</dbReference>
<dbReference type="Pfam" id="PF00501">
    <property type="entry name" value="AMP-binding"/>
    <property type="match status" value="1"/>
</dbReference>
<dbReference type="Gene3D" id="3.40.50.12780">
    <property type="entry name" value="N-terminal domain of ligase-like"/>
    <property type="match status" value="1"/>
</dbReference>
<dbReference type="InterPro" id="IPR006162">
    <property type="entry name" value="Ppantetheine_attach_site"/>
</dbReference>
<dbReference type="GO" id="GO:0043041">
    <property type="term" value="P:amino acid activation for nonribosomal peptide biosynthetic process"/>
    <property type="evidence" value="ECO:0007669"/>
    <property type="project" value="TreeGrafter"/>
</dbReference>
<evidence type="ECO:0000313" key="5">
    <source>
        <dbReference type="EMBL" id="SHL38746.1"/>
    </source>
</evidence>
<keyword evidence="2" id="KW-0596">Phosphopantetheine</keyword>
<dbReference type="InterPro" id="IPR020845">
    <property type="entry name" value="AMP-binding_CS"/>
</dbReference>
<accession>A0A9X8MPZ3</accession>
<sequence length="1035" mass="110050">MTDGQGHGDGRGTMHGVFRQRAAEHPDALALIHRDTTVSYRTLDRASDAFAAELADAGVGAGDVVPVLMPRSPRFVAVVLAVLKRGAAYAAMDPRWPRSRVAELVAQTDAPLIAAAPDQAEGWSRPVWVPEADLARVAAAPAPRLDAPPVEETDTACVFFTSGSTGRPKGVLSPHAGTVRLFGPDRFMAVGPGTVMTQAAPLPWDAASLELWSMLLSGGTSVLIDEPYLTADGLRTLVRDTGLNTLWLTASVFHMLIEEDLDCFDGIRQLLAGGERLSPAHVRRFVAAHPGTALVNGYGPAESTVFATTHRITPEDCATGADIPVGRPVPRTEVFVLDERSRPCPPGTTGEICVTGAGLANGYLADPEQTAKSFADIDLGAGGPRRMYRTGDLGRFSVDGVLHYAGRADRQVKVRGHRIEPGEVEARVAELPGVRRCAVIPLMAEGACVGLAAAYTCADGRPVGEDTVRTALAAHLPEYLMPRTLTAVDRFPLTGNGKLDTEALLERVTRGAGPQAPAAPHPRPDDRSTAGLVAHAFAEALHTDGTVPYDTSFFAMGGDSLDGARLCVRIGARTGVPVPPSVFVAGPTVRELAQWIEARTETARTAAPEDRPAPGEPLPLLPTQSGFLFEQQLDPTDTSAHCELIWRVTGDFAPEAFRAAVADVHRRHQSLHARYVFDRRPVALLDEQIAPVRTTELAPAAHQDAALAAVRATLGRPLDIGMGENWRCVLAPEVSGRAWLLGIVVHHIAFDGASIRPLADDLSAAYAARLRHRAPDTAPPPSLAAVLAGARAQVDETGLAEQRTFWRDEATGVPPLTVPGPDGGDTRSRPTFRLTADEWAGLEARAHGWGSTRFAVALAAYAEALALVSGDRDLAIGAPIAKRYHPDTADAVGCLIDVLCFRMRPAGDGTADRVPALLAGVHAALAAQDVPFEEVVRMSADPARDRSRHPLFQTLFALQSAPPRNLALDGCETVALGPRADRALHELEVEVWPEHDGGAEVVFGHRPGTAARFVTDVAAAYRRLLRELAAGADRT</sequence>
<dbReference type="Proteomes" id="UP000184388">
    <property type="component" value="Unassembled WGS sequence"/>
</dbReference>
<organism evidence="5 6">
    <name type="scientific">Streptomyces yunnanensis</name>
    <dbReference type="NCBI Taxonomy" id="156453"/>
    <lineage>
        <taxon>Bacteria</taxon>
        <taxon>Bacillati</taxon>
        <taxon>Actinomycetota</taxon>
        <taxon>Actinomycetes</taxon>
        <taxon>Kitasatosporales</taxon>
        <taxon>Streptomycetaceae</taxon>
        <taxon>Streptomyces</taxon>
    </lineage>
</organism>
<dbReference type="SUPFAM" id="SSF47336">
    <property type="entry name" value="ACP-like"/>
    <property type="match status" value="1"/>
</dbReference>
<reference evidence="6" key="1">
    <citation type="submission" date="2016-11" db="EMBL/GenBank/DDBJ databases">
        <authorList>
            <person name="Jaros S."/>
            <person name="Januszkiewicz K."/>
            <person name="Wedrychowicz H."/>
        </authorList>
    </citation>
    <scope>NUCLEOTIDE SEQUENCE [LARGE SCALE GENOMIC DNA]</scope>
    <source>
        <strain evidence="6">CGMCC 4.3555</strain>
    </source>
</reference>
<dbReference type="PANTHER" id="PTHR45527:SF1">
    <property type="entry name" value="FATTY ACID SYNTHASE"/>
    <property type="match status" value="1"/>
</dbReference>
<dbReference type="InterPro" id="IPR045851">
    <property type="entry name" value="AMP-bd_C_sf"/>
</dbReference>
<dbReference type="NCBIfam" id="TIGR01733">
    <property type="entry name" value="AA-adenyl-dom"/>
    <property type="match status" value="1"/>
</dbReference>
<evidence type="ECO:0000313" key="6">
    <source>
        <dbReference type="Proteomes" id="UP000184388"/>
    </source>
</evidence>
<dbReference type="EMBL" id="FRBK01000004">
    <property type="protein sequence ID" value="SHL38746.1"/>
    <property type="molecule type" value="Genomic_DNA"/>
</dbReference>
<dbReference type="InterPro" id="IPR001242">
    <property type="entry name" value="Condensation_dom"/>
</dbReference>
<dbReference type="InterPro" id="IPR036736">
    <property type="entry name" value="ACP-like_sf"/>
</dbReference>
<dbReference type="SMART" id="SM00823">
    <property type="entry name" value="PKS_PP"/>
    <property type="match status" value="1"/>
</dbReference>
<dbReference type="PROSITE" id="PS00455">
    <property type="entry name" value="AMP_BINDING"/>
    <property type="match status" value="1"/>
</dbReference>
<dbReference type="Gene3D" id="3.30.559.30">
    <property type="entry name" value="Nonribosomal peptide synthetase, condensation domain"/>
    <property type="match status" value="1"/>
</dbReference>
<dbReference type="Gene3D" id="3.30.300.30">
    <property type="match status" value="1"/>
</dbReference>
<evidence type="ECO:0000256" key="1">
    <source>
        <dbReference type="ARBA" id="ARBA00001957"/>
    </source>
</evidence>
<dbReference type="PROSITE" id="PS00012">
    <property type="entry name" value="PHOSPHOPANTETHEINE"/>
    <property type="match status" value="1"/>
</dbReference>
<keyword evidence="3" id="KW-0597">Phosphoprotein</keyword>
<dbReference type="GO" id="GO:0031177">
    <property type="term" value="F:phosphopantetheine binding"/>
    <property type="evidence" value="ECO:0007669"/>
    <property type="project" value="InterPro"/>
</dbReference>
<comment type="caution">
    <text evidence="5">The sequence shown here is derived from an EMBL/GenBank/DDBJ whole genome shotgun (WGS) entry which is preliminary data.</text>
</comment>
<proteinExistence type="predicted"/>
<evidence type="ECO:0000256" key="3">
    <source>
        <dbReference type="ARBA" id="ARBA00022553"/>
    </source>
</evidence>
<dbReference type="InterPro" id="IPR025110">
    <property type="entry name" value="AMP-bd_C"/>
</dbReference>
<evidence type="ECO:0000259" key="4">
    <source>
        <dbReference type="PROSITE" id="PS50075"/>
    </source>
</evidence>
<dbReference type="SUPFAM" id="SSF56801">
    <property type="entry name" value="Acetyl-CoA synthetase-like"/>
    <property type="match status" value="1"/>
</dbReference>
<dbReference type="InterPro" id="IPR023213">
    <property type="entry name" value="CAT-like_dom_sf"/>
</dbReference>
<dbReference type="SUPFAM" id="SSF52777">
    <property type="entry name" value="CoA-dependent acyltransferases"/>
    <property type="match status" value="2"/>
</dbReference>
<dbReference type="GO" id="GO:0044550">
    <property type="term" value="P:secondary metabolite biosynthetic process"/>
    <property type="evidence" value="ECO:0007669"/>
    <property type="project" value="TreeGrafter"/>
</dbReference>
<dbReference type="InterPro" id="IPR042099">
    <property type="entry name" value="ANL_N_sf"/>
</dbReference>
<dbReference type="InterPro" id="IPR010071">
    <property type="entry name" value="AA_adenyl_dom"/>
</dbReference>
<protein>
    <submittedName>
        <fullName evidence="5">Amino acid adenylation domain-containing protein</fullName>
    </submittedName>
</protein>
<dbReference type="GO" id="GO:0017000">
    <property type="term" value="P:antibiotic biosynthetic process"/>
    <property type="evidence" value="ECO:0007669"/>
    <property type="project" value="UniProtKB-ARBA"/>
</dbReference>
<dbReference type="GO" id="GO:0008610">
    <property type="term" value="P:lipid biosynthetic process"/>
    <property type="evidence" value="ECO:0007669"/>
    <property type="project" value="UniProtKB-ARBA"/>
</dbReference>
<dbReference type="RefSeq" id="WP_073443868.1">
    <property type="nucleotide sequence ID" value="NZ_FRBK01000004.1"/>
</dbReference>
<dbReference type="Pfam" id="PF00550">
    <property type="entry name" value="PP-binding"/>
    <property type="match status" value="1"/>
</dbReference>
<gene>
    <name evidence="5" type="ORF">SAMN05216268_104134</name>
</gene>
<dbReference type="PANTHER" id="PTHR45527">
    <property type="entry name" value="NONRIBOSOMAL PEPTIDE SYNTHETASE"/>
    <property type="match status" value="1"/>
</dbReference>
<dbReference type="Pfam" id="PF13193">
    <property type="entry name" value="AMP-binding_C"/>
    <property type="match status" value="1"/>
</dbReference>
<dbReference type="GO" id="GO:0003824">
    <property type="term" value="F:catalytic activity"/>
    <property type="evidence" value="ECO:0007669"/>
    <property type="project" value="InterPro"/>
</dbReference>
<dbReference type="GO" id="GO:0005737">
    <property type="term" value="C:cytoplasm"/>
    <property type="evidence" value="ECO:0007669"/>
    <property type="project" value="TreeGrafter"/>
</dbReference>
<dbReference type="AlphaFoldDB" id="A0A9X8MPZ3"/>
<evidence type="ECO:0000256" key="2">
    <source>
        <dbReference type="ARBA" id="ARBA00022450"/>
    </source>
</evidence>